<keyword evidence="3" id="KW-1185">Reference proteome</keyword>
<evidence type="ECO:0008006" key="4">
    <source>
        <dbReference type="Google" id="ProtNLM"/>
    </source>
</evidence>
<reference evidence="2 3" key="1">
    <citation type="submission" date="2016-06" db="EMBL/GenBank/DDBJ databases">
        <authorList>
            <person name="Ramos C."/>
            <person name="Pintado A."/>
            <person name="Crespo-Gomez J.I."/>
        </authorList>
    </citation>
    <scope>NUCLEOTIDE SEQUENCE [LARGE SCALE GENOMIC DNA]</scope>
    <source>
        <strain evidence="2 3">AVO110</strain>
    </source>
</reference>
<accession>A0ABR7S748</accession>
<sequence length="394" mass="43058">MPLHPLLRSLVCLLALLGLGACTPPAELDQQLYIWQRQWLPAHAGALAQSHADFATLRVLALQAHPQAGWARAHVDLQLLKRDGRPLIAVVRLDGQLPQLDQPAIVSQITRLLRDWQAAGVRLAGIEIDHDCASARLPAYAELLGELRRSLPADLPLSITALPAWLASPELDKLLARVDSSVLQVHAVNDPRRGLFDPAQALDWAERYAERSRQPFHLALPAYGVALTADGQVESEVPLRQGGPRRELQAEPQQVAELLRTLRDNPPAHLAGVIWFRLPLPGDRRAWPMETLLAVVRDQPLQAALGVARRQNGAVSELQLFNHGTLASTLPSRIELPAQDCEAADGLGAYRVESSPTGLRFTRQQPGQLAAGGQRALGWARCARIDQGGLHVEL</sequence>
<feature type="chain" id="PRO_5046739585" description="DUF3142 domain-containing protein" evidence="1">
    <location>
        <begin position="29"/>
        <end position="394"/>
    </location>
</feature>
<dbReference type="RefSeq" id="WP_394354742.1">
    <property type="nucleotide sequence ID" value="NZ_LZEU01000001.1"/>
</dbReference>
<proteinExistence type="predicted"/>
<protein>
    <recommendedName>
        <fullName evidence="4">DUF3142 domain-containing protein</fullName>
    </recommendedName>
</protein>
<organism evidence="2 3">
    <name type="scientific">Aquipseudomonas alcaligenes</name>
    <name type="common">Pseudomonas alcaligenes</name>
    <dbReference type="NCBI Taxonomy" id="43263"/>
    <lineage>
        <taxon>Bacteria</taxon>
        <taxon>Pseudomonadati</taxon>
        <taxon>Pseudomonadota</taxon>
        <taxon>Gammaproteobacteria</taxon>
        <taxon>Pseudomonadales</taxon>
        <taxon>Pseudomonadaceae</taxon>
        <taxon>Aquipseudomonas</taxon>
    </lineage>
</organism>
<gene>
    <name evidence="2" type="ORF">A9179_18540</name>
</gene>
<dbReference type="Pfam" id="PF11340">
    <property type="entry name" value="DUF3142"/>
    <property type="match status" value="1"/>
</dbReference>
<name>A0ABR7S748_AQUAC</name>
<dbReference type="Proteomes" id="UP000744555">
    <property type="component" value="Unassembled WGS sequence"/>
</dbReference>
<dbReference type="EMBL" id="LZEU01000001">
    <property type="protein sequence ID" value="MBC9252273.1"/>
    <property type="molecule type" value="Genomic_DNA"/>
</dbReference>
<comment type="caution">
    <text evidence="2">The sequence shown here is derived from an EMBL/GenBank/DDBJ whole genome shotgun (WGS) entry which is preliminary data.</text>
</comment>
<evidence type="ECO:0000313" key="2">
    <source>
        <dbReference type="EMBL" id="MBC9252273.1"/>
    </source>
</evidence>
<evidence type="ECO:0000313" key="3">
    <source>
        <dbReference type="Proteomes" id="UP000744555"/>
    </source>
</evidence>
<dbReference type="InterPro" id="IPR021488">
    <property type="entry name" value="DUF3142"/>
</dbReference>
<evidence type="ECO:0000256" key="1">
    <source>
        <dbReference type="SAM" id="SignalP"/>
    </source>
</evidence>
<feature type="signal peptide" evidence="1">
    <location>
        <begin position="1"/>
        <end position="28"/>
    </location>
</feature>
<keyword evidence="1" id="KW-0732">Signal</keyword>